<dbReference type="AlphaFoldDB" id="A0A7J8NRW8"/>
<comment type="caution">
    <text evidence="2">The sequence shown here is derived from an EMBL/GenBank/DDBJ whole genome shotgun (WGS) entry which is preliminary data.</text>
</comment>
<protein>
    <submittedName>
        <fullName evidence="2">Uncharacterized protein</fullName>
    </submittedName>
</protein>
<gene>
    <name evidence="2" type="ORF">Gorai_021981</name>
</gene>
<dbReference type="EMBL" id="JABEZZ010000001">
    <property type="protein sequence ID" value="MBA0579735.1"/>
    <property type="molecule type" value="Genomic_DNA"/>
</dbReference>
<organism evidence="2 3">
    <name type="scientific">Gossypium raimondii</name>
    <name type="common">Peruvian cotton</name>
    <name type="synonym">Gossypium klotzschianum subsp. raimondii</name>
    <dbReference type="NCBI Taxonomy" id="29730"/>
    <lineage>
        <taxon>Eukaryota</taxon>
        <taxon>Viridiplantae</taxon>
        <taxon>Streptophyta</taxon>
        <taxon>Embryophyta</taxon>
        <taxon>Tracheophyta</taxon>
        <taxon>Spermatophyta</taxon>
        <taxon>Magnoliopsida</taxon>
        <taxon>eudicotyledons</taxon>
        <taxon>Gunneridae</taxon>
        <taxon>Pentapetalae</taxon>
        <taxon>rosids</taxon>
        <taxon>malvids</taxon>
        <taxon>Malvales</taxon>
        <taxon>Malvaceae</taxon>
        <taxon>Malvoideae</taxon>
        <taxon>Gossypium</taxon>
    </lineage>
</organism>
<feature type="compositionally biased region" description="Basic and acidic residues" evidence="1">
    <location>
        <begin position="50"/>
        <end position="71"/>
    </location>
</feature>
<reference evidence="2 3" key="1">
    <citation type="journal article" date="2019" name="Genome Biol. Evol.">
        <title>Insights into the evolution of the New World diploid cottons (Gossypium, subgenus Houzingenia) based on genome sequencing.</title>
        <authorList>
            <person name="Grover C.E."/>
            <person name="Arick M.A. 2nd"/>
            <person name="Thrash A."/>
            <person name="Conover J.L."/>
            <person name="Sanders W.S."/>
            <person name="Peterson D.G."/>
            <person name="Frelichowski J.E."/>
            <person name="Scheffler J.A."/>
            <person name="Scheffler B.E."/>
            <person name="Wendel J.F."/>
        </authorList>
    </citation>
    <scope>NUCLEOTIDE SEQUENCE [LARGE SCALE GENOMIC DNA]</scope>
    <source>
        <strain evidence="2">8</strain>
        <tissue evidence="2">Leaf</tissue>
    </source>
</reference>
<accession>A0A7J8NRW8</accession>
<evidence type="ECO:0000313" key="3">
    <source>
        <dbReference type="Proteomes" id="UP000593578"/>
    </source>
</evidence>
<evidence type="ECO:0000313" key="2">
    <source>
        <dbReference type="EMBL" id="MBA0579735.1"/>
    </source>
</evidence>
<sequence>MEIDPETIALETNNPGKATKKVRRQEDDLLDEESDEDGFNLNWGDVIIEQSKDGDGKEKSMTNGERDEHWGQETMSNE</sequence>
<name>A0A7J8NRW8_GOSRA</name>
<evidence type="ECO:0000256" key="1">
    <source>
        <dbReference type="SAM" id="MobiDB-lite"/>
    </source>
</evidence>
<proteinExistence type="predicted"/>
<feature type="region of interest" description="Disordered" evidence="1">
    <location>
        <begin position="1"/>
        <end position="78"/>
    </location>
</feature>
<dbReference type="Proteomes" id="UP000593578">
    <property type="component" value="Unassembled WGS sequence"/>
</dbReference>
<feature type="compositionally biased region" description="Acidic residues" evidence="1">
    <location>
        <begin position="28"/>
        <end position="38"/>
    </location>
</feature>